<dbReference type="InterPro" id="IPR008514">
    <property type="entry name" value="T6SS_Hcp"/>
</dbReference>
<name>A0AA50DMD7_9GAMM</name>
<dbReference type="Gene3D" id="2.30.110.20">
    <property type="entry name" value="Hcp1-like"/>
    <property type="match status" value="1"/>
</dbReference>
<dbReference type="Proteomes" id="UP001228139">
    <property type="component" value="Chromosome"/>
</dbReference>
<dbReference type="EMBL" id="CP132353">
    <property type="protein sequence ID" value="WLS80470.1"/>
    <property type="molecule type" value="Genomic_DNA"/>
</dbReference>
<keyword evidence="2" id="KW-1185">Reference proteome</keyword>
<organism evidence="1 2">
    <name type="scientific">Erwinia pyri</name>
    <dbReference type="NCBI Taxonomy" id="3062598"/>
    <lineage>
        <taxon>Bacteria</taxon>
        <taxon>Pseudomonadati</taxon>
        <taxon>Pseudomonadota</taxon>
        <taxon>Gammaproteobacteria</taxon>
        <taxon>Enterobacterales</taxon>
        <taxon>Erwiniaceae</taxon>
        <taxon>Erwinia</taxon>
    </lineage>
</organism>
<gene>
    <name evidence="1" type="primary">tssD</name>
    <name evidence="1" type="ORF">Q3V30_08320</name>
</gene>
<proteinExistence type="predicted"/>
<dbReference type="KEGG" id="epi:Q3V30_08320"/>
<dbReference type="PANTHER" id="PTHR34319">
    <property type="entry name" value="MAJOR EXPORTED PROTEIN"/>
    <property type="match status" value="1"/>
</dbReference>
<accession>A0AA50DMD7</accession>
<dbReference type="SUPFAM" id="SSF141452">
    <property type="entry name" value="Hcp1-like"/>
    <property type="match status" value="1"/>
</dbReference>
<protein>
    <submittedName>
        <fullName evidence="1">Type VI secretion system tube protein TssD</fullName>
    </submittedName>
</protein>
<dbReference type="RefSeq" id="WP_306212211.1">
    <property type="nucleotide sequence ID" value="NZ_CP132353.1"/>
</dbReference>
<evidence type="ECO:0000313" key="1">
    <source>
        <dbReference type="EMBL" id="WLS80470.1"/>
    </source>
</evidence>
<dbReference type="PANTHER" id="PTHR34319:SF6">
    <property type="entry name" value="MAJOR EXPORTED PROTEIN"/>
    <property type="match status" value="1"/>
</dbReference>
<dbReference type="InterPro" id="IPR036624">
    <property type="entry name" value="Hcp1-lik_sf"/>
</dbReference>
<evidence type="ECO:0000313" key="2">
    <source>
        <dbReference type="Proteomes" id="UP001228139"/>
    </source>
</evidence>
<sequence>MSLPAYLFLYDENGMLISNTNNGTGGIVSELLEDRRSGIEIMSSQHGIYQPADGATGRLSGTRQHHSYILHKQLDRNSPMLNDAVCTGKVFQQAVIKYYETSEAGVETEVYRVTMGRVVITSTDFSHAYVQGSRSPNMLEVIGLRYNSIEWFYIPGVIKYDDAWRREPKKEEKPKEYK</sequence>
<dbReference type="Pfam" id="PF05638">
    <property type="entry name" value="T6SS_HCP"/>
    <property type="match status" value="1"/>
</dbReference>
<dbReference type="InterPro" id="IPR052947">
    <property type="entry name" value="T6SS_Hcp1_domain"/>
</dbReference>
<dbReference type="NCBIfam" id="TIGR03344">
    <property type="entry name" value="VI_effect_Hcp1"/>
    <property type="match status" value="1"/>
</dbReference>
<reference evidence="1 2" key="1">
    <citation type="submission" date="2023-07" db="EMBL/GenBank/DDBJ databases">
        <title>Pathogenic bacteria of pear tree diseases.</title>
        <authorList>
            <person name="Zhang Z."/>
            <person name="He L."/>
            <person name="Huang R."/>
        </authorList>
    </citation>
    <scope>NUCLEOTIDE SEQUENCE [LARGE SCALE GENOMIC DNA]</scope>
    <source>
        <strain evidence="1 2">DE2</strain>
    </source>
</reference>
<dbReference type="AlphaFoldDB" id="A0AA50DMD7"/>